<dbReference type="InterPro" id="IPR000515">
    <property type="entry name" value="MetI-like"/>
</dbReference>
<feature type="transmembrane region" description="Helical" evidence="7">
    <location>
        <begin position="163"/>
        <end position="195"/>
    </location>
</feature>
<feature type="transmembrane region" description="Helical" evidence="7">
    <location>
        <begin position="215"/>
        <end position="238"/>
    </location>
</feature>
<evidence type="ECO:0000256" key="1">
    <source>
        <dbReference type="ARBA" id="ARBA00004651"/>
    </source>
</evidence>
<reference evidence="12" key="1">
    <citation type="submission" date="2018-06" db="EMBL/GenBank/DDBJ databases">
        <title>Description of a new Polynucleobacter species.</title>
        <authorList>
            <person name="Hahn M.W."/>
        </authorList>
    </citation>
    <scope>NUCLEOTIDE SEQUENCE [LARGE SCALE GENOMIC DNA]</scope>
    <source>
        <strain evidence="12">MG-25-Pas1-D2</strain>
    </source>
</reference>
<evidence type="ECO:0000256" key="7">
    <source>
        <dbReference type="RuleBase" id="RU363032"/>
    </source>
</evidence>
<reference evidence="10" key="4">
    <citation type="journal article" date="2021" name="Genome Biol. Evol.">
        <title>Continental-Scale Gene Flow Prevents Allopatric Divergence of Pelagic Freshwater Bacteria.</title>
        <authorList>
            <person name="Hoetzinger M."/>
            <person name="Pitt A."/>
            <person name="Huemer A."/>
            <person name="Hahn M.W."/>
        </authorList>
    </citation>
    <scope>NUCLEOTIDE SEQUENCE</scope>
    <source>
        <strain evidence="10">SM1-W8</strain>
    </source>
</reference>
<gene>
    <name evidence="10" type="primary">yejB</name>
    <name evidence="11" type="ORF">DP176_04010</name>
    <name evidence="10" type="ORF">G6731_03790</name>
    <name evidence="9" type="ORF">Pas1_02845</name>
</gene>
<feature type="transmembrane region" description="Helical" evidence="7">
    <location>
        <begin position="320"/>
        <end position="346"/>
    </location>
</feature>
<dbReference type="NCBIfam" id="NF011712">
    <property type="entry name" value="PRK15133.1"/>
    <property type="match status" value="1"/>
</dbReference>
<dbReference type="PANTHER" id="PTHR30465">
    <property type="entry name" value="INNER MEMBRANE ABC TRANSPORTER"/>
    <property type="match status" value="1"/>
</dbReference>
<dbReference type="Proteomes" id="UP000248592">
    <property type="component" value="Chromosome"/>
</dbReference>
<dbReference type="EMBL" id="JAANEY010000001">
    <property type="protein sequence ID" value="MBT8551073.1"/>
    <property type="molecule type" value="Genomic_DNA"/>
</dbReference>
<dbReference type="GO" id="GO:0042884">
    <property type="term" value="P:microcin transport"/>
    <property type="evidence" value="ECO:0007669"/>
    <property type="project" value="TreeGrafter"/>
</dbReference>
<dbReference type="EMBL" id="QMCH01000002">
    <property type="protein sequence ID" value="RAZ42997.1"/>
    <property type="molecule type" value="Genomic_DNA"/>
</dbReference>
<dbReference type="Pfam" id="PF00528">
    <property type="entry name" value="BPD_transp_1"/>
    <property type="match status" value="1"/>
</dbReference>
<dbReference type="PROSITE" id="PS50928">
    <property type="entry name" value="ABC_TM1"/>
    <property type="match status" value="1"/>
</dbReference>
<dbReference type="KEGG" id="poh:DPM16_05595"/>
<reference evidence="11 13" key="2">
    <citation type="submission" date="2018-06" db="EMBL/GenBank/DDBJ databases">
        <title>Genome of strain Polynucleobacter sp. FUKU-NW-11.</title>
        <authorList>
            <person name="Hahn M.W."/>
        </authorList>
    </citation>
    <scope>NUCLEOTIDE SEQUENCE [LARGE SCALE GENOMIC DNA]</scope>
    <source>
        <strain evidence="11">FUKU-NW-11</strain>
        <strain evidence="13">FUKU-NW11</strain>
    </source>
</reference>
<dbReference type="GO" id="GO:0005886">
    <property type="term" value="C:plasma membrane"/>
    <property type="evidence" value="ECO:0007669"/>
    <property type="project" value="UniProtKB-SubCell"/>
</dbReference>
<name>A0A2Z4JMW5_9BURK</name>
<evidence type="ECO:0000313" key="11">
    <source>
        <dbReference type="EMBL" id="RAZ42997.1"/>
    </source>
</evidence>
<feature type="transmembrane region" description="Helical" evidence="7">
    <location>
        <begin position="130"/>
        <end position="151"/>
    </location>
</feature>
<dbReference type="InterPro" id="IPR035906">
    <property type="entry name" value="MetI-like_sf"/>
</dbReference>
<protein>
    <submittedName>
        <fullName evidence="9">Microcin ABC transporter permease</fullName>
    </submittedName>
    <submittedName>
        <fullName evidence="10">Microcin C ABC transporter permease YejB</fullName>
    </submittedName>
</protein>
<keyword evidence="2 7" id="KW-0813">Transport</keyword>
<keyword evidence="4 7" id="KW-0812">Transmembrane</keyword>
<accession>A0A2Z4JMW5</accession>
<evidence type="ECO:0000256" key="5">
    <source>
        <dbReference type="ARBA" id="ARBA00022989"/>
    </source>
</evidence>
<evidence type="ECO:0000313" key="10">
    <source>
        <dbReference type="EMBL" id="MBT8551073.1"/>
    </source>
</evidence>
<evidence type="ECO:0000256" key="4">
    <source>
        <dbReference type="ARBA" id="ARBA00022692"/>
    </source>
</evidence>
<keyword evidence="13" id="KW-1185">Reference proteome</keyword>
<proteinExistence type="inferred from homology"/>
<evidence type="ECO:0000313" key="9">
    <source>
        <dbReference type="EMBL" id="AWW49410.1"/>
    </source>
</evidence>
<reference evidence="9" key="3">
    <citation type="journal article" date="2019" name="Int. J. Syst. Evol. Microbiol.">
        <title>Polynucleobacter paneuropaeus sp. nov., characterized by six strains isolated from freshwater lakes located along a 3000 km north-south cross-section across Europe.</title>
        <authorList>
            <person name="Hoetzinger M."/>
            <person name="Schmidt J."/>
            <person name="Pitt A."/>
            <person name="Koll U."/>
            <person name="Lang E."/>
            <person name="Hahn M.W."/>
        </authorList>
    </citation>
    <scope>NUCLEOTIDE SEQUENCE</scope>
    <source>
        <strain evidence="9">MG-25-Pas1-D2</strain>
    </source>
</reference>
<dbReference type="OrthoDB" id="9803623at2"/>
<sequence length="358" mass="39523">MQVQMRAYIAKRLLLMIPTLLGVLTLTFAVVQFVPGGPVEQMVLELKGKGNGSVGGSESSGAGATYRGRQGIDEQRLAEVKALYGFDKPPLERYFMMLGRFARFDLGQSYYQHQSVWHLVVSKLPVSISIGLWTFFITYLISIPLGIAKAVREGSRFDTVTSTIILVGYAIPGFVLGVLLLVLFGGGSFLQLFPLRGLTSDNWSDLSLIGKILDYLWHLVLPITAMVLGSFAVVTMLTKNSFLEEIRKQYVLTARAKGLSEHQVLWKHVFRNALLPLVTGFPAAFIGAFFTGSLLIETLFSLDGLGLLSYESVMRRDYPVVFGTLYLFTLIGLFTKLISDLCYVYIDPRIQFGAGGGS</sequence>
<keyword evidence="6 7" id="KW-0472">Membrane</keyword>
<organism evidence="9 12">
    <name type="scientific">Polynucleobacter paneuropaeus</name>
    <dbReference type="NCBI Taxonomy" id="2527775"/>
    <lineage>
        <taxon>Bacteria</taxon>
        <taxon>Pseudomonadati</taxon>
        <taxon>Pseudomonadota</taxon>
        <taxon>Betaproteobacteria</taxon>
        <taxon>Burkholderiales</taxon>
        <taxon>Burkholderiaceae</taxon>
        <taxon>Polynucleobacter</taxon>
    </lineage>
</organism>
<dbReference type="Proteomes" id="UP000251072">
    <property type="component" value="Unassembled WGS sequence"/>
</dbReference>
<feature type="transmembrane region" description="Helical" evidence="7">
    <location>
        <begin position="273"/>
        <end position="300"/>
    </location>
</feature>
<dbReference type="EMBL" id="CP030085">
    <property type="protein sequence ID" value="AWW49410.1"/>
    <property type="molecule type" value="Genomic_DNA"/>
</dbReference>
<evidence type="ECO:0000313" key="13">
    <source>
        <dbReference type="Proteomes" id="UP000251072"/>
    </source>
</evidence>
<comment type="subcellular location">
    <subcellularLocation>
        <location evidence="1 7">Cell membrane</location>
        <topology evidence="1 7">Multi-pass membrane protein</topology>
    </subcellularLocation>
</comment>
<dbReference type="PANTHER" id="PTHR30465:SF66">
    <property type="entry name" value="INNER MEMBRANE ABC TRANSPORTER PERMEASE PROTEIN YEJB"/>
    <property type="match status" value="1"/>
</dbReference>
<evidence type="ECO:0000313" key="12">
    <source>
        <dbReference type="Proteomes" id="UP000248592"/>
    </source>
</evidence>
<dbReference type="CDD" id="cd06261">
    <property type="entry name" value="TM_PBP2"/>
    <property type="match status" value="1"/>
</dbReference>
<dbReference type="Gene3D" id="1.10.3720.10">
    <property type="entry name" value="MetI-like"/>
    <property type="match status" value="1"/>
</dbReference>
<dbReference type="AlphaFoldDB" id="A0A2Z4JMW5"/>
<evidence type="ECO:0000256" key="2">
    <source>
        <dbReference type="ARBA" id="ARBA00022448"/>
    </source>
</evidence>
<evidence type="ECO:0000256" key="3">
    <source>
        <dbReference type="ARBA" id="ARBA00022475"/>
    </source>
</evidence>
<keyword evidence="5 7" id="KW-1133">Transmembrane helix</keyword>
<dbReference type="SUPFAM" id="SSF161098">
    <property type="entry name" value="MetI-like"/>
    <property type="match status" value="1"/>
</dbReference>
<comment type="similarity">
    <text evidence="7">Belongs to the binding-protein-dependent transport system permease family.</text>
</comment>
<dbReference type="GO" id="GO:0055085">
    <property type="term" value="P:transmembrane transport"/>
    <property type="evidence" value="ECO:0007669"/>
    <property type="project" value="InterPro"/>
</dbReference>
<evidence type="ECO:0000259" key="8">
    <source>
        <dbReference type="PROSITE" id="PS50928"/>
    </source>
</evidence>
<feature type="domain" description="ABC transmembrane type-1" evidence="8">
    <location>
        <begin position="124"/>
        <end position="339"/>
    </location>
</feature>
<evidence type="ECO:0000256" key="6">
    <source>
        <dbReference type="ARBA" id="ARBA00023136"/>
    </source>
</evidence>
<keyword evidence="3" id="KW-1003">Cell membrane</keyword>
<dbReference type="Proteomes" id="UP000783102">
    <property type="component" value="Unassembled WGS sequence"/>
</dbReference>